<dbReference type="Proteomes" id="UP000593910">
    <property type="component" value="Chromosome"/>
</dbReference>
<dbReference type="InterPro" id="IPR008189">
    <property type="entry name" value="rRNA_ssu_MeTfrase_I"/>
</dbReference>
<evidence type="ECO:0000313" key="8">
    <source>
        <dbReference type="EMBL" id="QOP42051.1"/>
    </source>
</evidence>
<feature type="domain" description="Tetrapyrrole methylase" evidence="7">
    <location>
        <begin position="1"/>
        <end position="207"/>
    </location>
</feature>
<proteinExistence type="inferred from homology"/>
<dbReference type="InterPro" id="IPR018063">
    <property type="entry name" value="SAM_MeTrfase_RsmI_CS"/>
</dbReference>
<organism evidence="8 9">
    <name type="scientific">Sulfurimonas marina</name>
    <dbReference type="NCBI Taxonomy" id="2590551"/>
    <lineage>
        <taxon>Bacteria</taxon>
        <taxon>Pseudomonadati</taxon>
        <taxon>Campylobacterota</taxon>
        <taxon>Epsilonproteobacteria</taxon>
        <taxon>Campylobacterales</taxon>
        <taxon>Sulfurimonadaceae</taxon>
        <taxon>Sulfurimonas</taxon>
    </lineage>
</organism>
<sequence>MLTLVPTPIGNIGDISLRAIEALSEADILLCEDTRVTKKLIHILKERYNTQFEKTQEFISLHSHNEQSFVEKLEKSFFEQNVVYVSDAGMPGISDPGQVLVDYCIKNGIEYDILPGANAVLTAFVASGFVETQMLFLGFLDHKGASREAGLNEALHNGYTTILYESPHRIEKLLKEIAKSEPARELFIAKELSKKFQKYLRGTADEILKTLDGNFKGEWVVVIKAGEKQNSSAITQNDILALDLPKKAQAKLIAKITGENTKACYQRLMQL</sequence>
<evidence type="ECO:0000259" key="7">
    <source>
        <dbReference type="Pfam" id="PF00590"/>
    </source>
</evidence>
<dbReference type="SUPFAM" id="SSF53790">
    <property type="entry name" value="Tetrapyrrole methylase"/>
    <property type="match status" value="1"/>
</dbReference>
<evidence type="ECO:0000256" key="3">
    <source>
        <dbReference type="ARBA" id="ARBA00022603"/>
    </source>
</evidence>
<dbReference type="Gene3D" id="3.30.950.10">
    <property type="entry name" value="Methyltransferase, Cobalt-precorrin-4 Transmethylase, Domain 2"/>
    <property type="match status" value="1"/>
</dbReference>
<keyword evidence="1 6" id="KW-0963">Cytoplasm</keyword>
<keyword evidence="4 6" id="KW-0808">Transferase</keyword>
<dbReference type="InterPro" id="IPR014777">
    <property type="entry name" value="4pyrrole_Mease_sub1"/>
</dbReference>
<dbReference type="InterPro" id="IPR035996">
    <property type="entry name" value="4pyrrol_Methylase_sf"/>
</dbReference>
<reference evidence="8 9" key="1">
    <citation type="submission" date="2019-06" db="EMBL/GenBank/DDBJ databases">
        <title>Sulfurimonas gotlandica sp. nov., a chemoautotrophic and psychrotolerant epsilonproteobacterium isolated from a pelagic redoxcline, and an emended description of the genus Sulfurimonas.</title>
        <authorList>
            <person name="Wang S."/>
            <person name="Jiang L."/>
            <person name="Shao Z."/>
        </authorList>
    </citation>
    <scope>NUCLEOTIDE SEQUENCE [LARGE SCALE GENOMIC DNA]</scope>
    <source>
        <strain evidence="8 9">B2</strain>
    </source>
</reference>
<keyword evidence="5 6" id="KW-0949">S-adenosyl-L-methionine</keyword>
<accession>A0A7M1AX66</accession>
<dbReference type="InterPro" id="IPR014776">
    <property type="entry name" value="4pyrrole_Mease_sub2"/>
</dbReference>
<dbReference type="PANTHER" id="PTHR46111:SF1">
    <property type="entry name" value="RIBOSOMAL RNA SMALL SUBUNIT METHYLTRANSFERASE I"/>
    <property type="match status" value="1"/>
</dbReference>
<evidence type="ECO:0000313" key="9">
    <source>
        <dbReference type="Proteomes" id="UP000593910"/>
    </source>
</evidence>
<dbReference type="RefSeq" id="WP_193113372.1">
    <property type="nucleotide sequence ID" value="NZ_CP041165.1"/>
</dbReference>
<evidence type="ECO:0000256" key="6">
    <source>
        <dbReference type="HAMAP-Rule" id="MF_01877"/>
    </source>
</evidence>
<dbReference type="EMBL" id="CP041165">
    <property type="protein sequence ID" value="QOP42051.1"/>
    <property type="molecule type" value="Genomic_DNA"/>
</dbReference>
<protein>
    <recommendedName>
        <fullName evidence="6">Ribosomal RNA small subunit methyltransferase I</fullName>
        <ecNumber evidence="6">2.1.1.198</ecNumber>
    </recommendedName>
    <alternativeName>
        <fullName evidence="6">16S rRNA 2'-O-ribose C1402 methyltransferase</fullName>
    </alternativeName>
    <alternativeName>
        <fullName evidence="6">rRNA (cytidine-2'-O-)-methyltransferase RsmI</fullName>
    </alternativeName>
</protein>
<keyword evidence="3 6" id="KW-0489">Methyltransferase</keyword>
<dbReference type="GO" id="GO:0005737">
    <property type="term" value="C:cytoplasm"/>
    <property type="evidence" value="ECO:0007669"/>
    <property type="project" value="UniProtKB-SubCell"/>
</dbReference>
<keyword evidence="9" id="KW-1185">Reference proteome</keyword>
<gene>
    <name evidence="6 8" type="primary">rsmI</name>
    <name evidence="8" type="ORF">FJR03_10015</name>
</gene>
<dbReference type="PIRSF" id="PIRSF005917">
    <property type="entry name" value="MTase_YraL"/>
    <property type="match status" value="1"/>
</dbReference>
<evidence type="ECO:0000256" key="4">
    <source>
        <dbReference type="ARBA" id="ARBA00022679"/>
    </source>
</evidence>
<name>A0A7M1AX66_9BACT</name>
<comment type="catalytic activity">
    <reaction evidence="6">
        <text>cytidine(1402) in 16S rRNA + S-adenosyl-L-methionine = 2'-O-methylcytidine(1402) in 16S rRNA + S-adenosyl-L-homocysteine + H(+)</text>
        <dbReference type="Rhea" id="RHEA:42924"/>
        <dbReference type="Rhea" id="RHEA-COMP:10285"/>
        <dbReference type="Rhea" id="RHEA-COMP:10286"/>
        <dbReference type="ChEBI" id="CHEBI:15378"/>
        <dbReference type="ChEBI" id="CHEBI:57856"/>
        <dbReference type="ChEBI" id="CHEBI:59789"/>
        <dbReference type="ChEBI" id="CHEBI:74495"/>
        <dbReference type="ChEBI" id="CHEBI:82748"/>
        <dbReference type="EC" id="2.1.1.198"/>
    </reaction>
</comment>
<dbReference type="EC" id="2.1.1.198" evidence="6"/>
<dbReference type="InterPro" id="IPR000878">
    <property type="entry name" value="4pyrrol_Mease"/>
</dbReference>
<dbReference type="KEGG" id="smax:FJR03_10015"/>
<dbReference type="PROSITE" id="PS01296">
    <property type="entry name" value="RSMI"/>
    <property type="match status" value="1"/>
</dbReference>
<dbReference type="AlphaFoldDB" id="A0A7M1AX66"/>
<evidence type="ECO:0000256" key="1">
    <source>
        <dbReference type="ARBA" id="ARBA00022490"/>
    </source>
</evidence>
<dbReference type="PANTHER" id="PTHR46111">
    <property type="entry name" value="RIBOSOMAL RNA SMALL SUBUNIT METHYLTRANSFERASE I"/>
    <property type="match status" value="1"/>
</dbReference>
<comment type="subcellular location">
    <subcellularLocation>
        <location evidence="6">Cytoplasm</location>
    </subcellularLocation>
</comment>
<dbReference type="Pfam" id="PF00590">
    <property type="entry name" value="TP_methylase"/>
    <property type="match status" value="1"/>
</dbReference>
<dbReference type="NCBIfam" id="TIGR00096">
    <property type="entry name" value="16S rRNA (cytidine(1402)-2'-O)-methyltransferase"/>
    <property type="match status" value="1"/>
</dbReference>
<comment type="function">
    <text evidence="6">Catalyzes the 2'-O-methylation of the ribose of cytidine 1402 (C1402) in 16S rRNA.</text>
</comment>
<dbReference type="GO" id="GO:0070677">
    <property type="term" value="F:rRNA (cytosine-2'-O-)-methyltransferase activity"/>
    <property type="evidence" value="ECO:0007669"/>
    <property type="project" value="UniProtKB-UniRule"/>
</dbReference>
<evidence type="ECO:0000256" key="5">
    <source>
        <dbReference type="ARBA" id="ARBA00022691"/>
    </source>
</evidence>
<dbReference type="HAMAP" id="MF_01877">
    <property type="entry name" value="16SrRNA_methyltr_I"/>
    <property type="match status" value="1"/>
</dbReference>
<dbReference type="FunFam" id="3.40.1010.10:FF:000007">
    <property type="entry name" value="Ribosomal RNA small subunit methyltransferase I"/>
    <property type="match status" value="1"/>
</dbReference>
<dbReference type="CDD" id="cd11648">
    <property type="entry name" value="RsmI"/>
    <property type="match status" value="1"/>
</dbReference>
<keyword evidence="2 6" id="KW-0698">rRNA processing</keyword>
<dbReference type="Gene3D" id="3.40.1010.10">
    <property type="entry name" value="Cobalt-precorrin-4 Transmethylase, Domain 1"/>
    <property type="match status" value="1"/>
</dbReference>
<evidence type="ECO:0000256" key="2">
    <source>
        <dbReference type="ARBA" id="ARBA00022552"/>
    </source>
</evidence>
<comment type="similarity">
    <text evidence="6">Belongs to the methyltransferase superfamily. RsmI family.</text>
</comment>